<protein>
    <submittedName>
        <fullName evidence="6">Transcriptional regulator, LysR family</fullName>
    </submittedName>
</protein>
<dbReference type="InterPro" id="IPR036388">
    <property type="entry name" value="WH-like_DNA-bd_sf"/>
</dbReference>
<organism evidence="6 7">
    <name type="scientific">Colwellia psychrerythraea (strain 34H / ATCC BAA-681)</name>
    <name type="common">Vibrio psychroerythus</name>
    <dbReference type="NCBI Taxonomy" id="167879"/>
    <lineage>
        <taxon>Bacteria</taxon>
        <taxon>Pseudomonadati</taxon>
        <taxon>Pseudomonadota</taxon>
        <taxon>Gammaproteobacteria</taxon>
        <taxon>Alteromonadales</taxon>
        <taxon>Colwelliaceae</taxon>
        <taxon>Colwellia</taxon>
    </lineage>
</organism>
<dbReference type="Pfam" id="PF00126">
    <property type="entry name" value="HTH_1"/>
    <property type="match status" value="1"/>
</dbReference>
<dbReference type="FunFam" id="3.40.190.290:FF:000001">
    <property type="entry name" value="Transcriptional regulator, LysR family"/>
    <property type="match status" value="1"/>
</dbReference>
<dbReference type="GO" id="GO:0043565">
    <property type="term" value="F:sequence-specific DNA binding"/>
    <property type="evidence" value="ECO:0007669"/>
    <property type="project" value="TreeGrafter"/>
</dbReference>
<dbReference type="SUPFAM" id="SSF46785">
    <property type="entry name" value="Winged helix' DNA-binding domain"/>
    <property type="match status" value="1"/>
</dbReference>
<keyword evidence="2" id="KW-0805">Transcription regulation</keyword>
<dbReference type="DNASU" id="3522521"/>
<dbReference type="AlphaFoldDB" id="Q47YE9"/>
<reference evidence="6" key="1">
    <citation type="journal article" date="2005" name="Proc. Natl. Acad. Sci. U.S.A.">
        <title>The psychrophilic lifestyle as revealed by the genome sequence of Colwellia psychrerythraea 34H through genomic and proteomic analyses.</title>
        <authorList>
            <person name="Methe B.A."/>
            <person name="Nelson K.E."/>
            <person name="Deming J.W."/>
            <person name="Momen B."/>
            <person name="Melamud E."/>
            <person name="Zhang X."/>
            <person name="Moult J."/>
            <person name="Madupu R."/>
            <person name="Nelson W.C."/>
            <person name="Dodson R.J."/>
            <person name="Brinkac L.M."/>
            <person name="Daugherty S.C."/>
            <person name="Durkin A.S."/>
            <person name="DeBoy R.T."/>
            <person name="Kolonay J.F."/>
            <person name="Sullivan S.A."/>
            <person name="Zhou L."/>
            <person name="Davidsen T.M."/>
            <person name="Wu M."/>
            <person name="Huston A.L."/>
            <person name="Lewis M."/>
            <person name="Weaver B."/>
            <person name="Weidman J.F."/>
            <person name="Khouri H."/>
            <person name="Utterback T.R."/>
            <person name="Feldblyum T.V."/>
            <person name="Fraser C.M."/>
        </authorList>
    </citation>
    <scope>NUCLEOTIDE SEQUENCE [LARGE SCALE GENOMIC DNA]</scope>
    <source>
        <strain evidence="6">34H</strain>
    </source>
</reference>
<dbReference type="HOGENOM" id="CLU_039613_16_2_6"/>
<evidence type="ECO:0000256" key="1">
    <source>
        <dbReference type="ARBA" id="ARBA00009437"/>
    </source>
</evidence>
<dbReference type="SUPFAM" id="SSF53850">
    <property type="entry name" value="Periplasmic binding protein-like II"/>
    <property type="match status" value="1"/>
</dbReference>
<comment type="similarity">
    <text evidence="1">Belongs to the LysR transcriptional regulatory family.</text>
</comment>
<evidence type="ECO:0000313" key="6">
    <source>
        <dbReference type="EMBL" id="AAZ28262.1"/>
    </source>
</evidence>
<sequence>MLTNSINYSELSDVAAFVCVVQTGSFTAAAEQLNTSKSVISKYITRLEKRLGVKLLARTTRRLTLTEIGRTFYEGSRQGLEAIDNAEEAVSFLQGKPRGTLKINAPLSFGALHIAPALEEFIHRYPEMQIDLRFDDKKIDMIKDGFDLTVRITHQLEGNLIARRIAPCHHALVAAPNYLAKRGTPKRPEDLVAHNVITYQYQQSPWEWEFTAAKSKPKRVRVNGSVQMNNSLAIREAVLAGVGISRMPTFAVGEDIKSGRLIQLLPKYSLLEHSIYLVFPERNHMAPKTRAFIDYMVKIMEGKPSWDRF</sequence>
<dbReference type="PRINTS" id="PR00039">
    <property type="entry name" value="HTHLYSR"/>
</dbReference>
<dbReference type="InterPro" id="IPR058163">
    <property type="entry name" value="LysR-type_TF_proteobact-type"/>
</dbReference>
<dbReference type="InterPro" id="IPR005119">
    <property type="entry name" value="LysR_subst-bd"/>
</dbReference>
<dbReference type="Proteomes" id="UP000000547">
    <property type="component" value="Chromosome"/>
</dbReference>
<keyword evidence="3" id="KW-0238">DNA-binding</keyword>
<dbReference type="Pfam" id="PF03466">
    <property type="entry name" value="LysR_substrate"/>
    <property type="match status" value="1"/>
</dbReference>
<proteinExistence type="inferred from homology"/>
<dbReference type="PANTHER" id="PTHR30537">
    <property type="entry name" value="HTH-TYPE TRANSCRIPTIONAL REGULATOR"/>
    <property type="match status" value="1"/>
</dbReference>
<dbReference type="GO" id="GO:0006351">
    <property type="term" value="P:DNA-templated transcription"/>
    <property type="evidence" value="ECO:0007669"/>
    <property type="project" value="TreeGrafter"/>
</dbReference>
<dbReference type="InterPro" id="IPR036390">
    <property type="entry name" value="WH_DNA-bd_sf"/>
</dbReference>
<dbReference type="FunFam" id="1.10.10.10:FF:000001">
    <property type="entry name" value="LysR family transcriptional regulator"/>
    <property type="match status" value="1"/>
</dbReference>
<dbReference type="RefSeq" id="WP_011044257.1">
    <property type="nucleotide sequence ID" value="NC_003910.7"/>
</dbReference>
<dbReference type="EMBL" id="CP000083">
    <property type="protein sequence ID" value="AAZ28262.1"/>
    <property type="molecule type" value="Genomic_DNA"/>
</dbReference>
<gene>
    <name evidence="6" type="ordered locus">CPS_3497</name>
</gene>
<evidence type="ECO:0000256" key="3">
    <source>
        <dbReference type="ARBA" id="ARBA00023125"/>
    </source>
</evidence>
<evidence type="ECO:0000259" key="5">
    <source>
        <dbReference type="PROSITE" id="PS50931"/>
    </source>
</evidence>
<dbReference type="PROSITE" id="PS50931">
    <property type="entry name" value="HTH_LYSR"/>
    <property type="match status" value="1"/>
</dbReference>
<name>Q47YE9_COLP3</name>
<evidence type="ECO:0000313" key="7">
    <source>
        <dbReference type="Proteomes" id="UP000000547"/>
    </source>
</evidence>
<dbReference type="STRING" id="167879.CPS_3497"/>
<dbReference type="CDD" id="cd08422">
    <property type="entry name" value="PBP2_CrgA_like"/>
    <property type="match status" value="1"/>
</dbReference>
<accession>Q47YE9</accession>
<dbReference type="InterPro" id="IPR000847">
    <property type="entry name" value="LysR_HTH_N"/>
</dbReference>
<dbReference type="Gene3D" id="3.40.190.290">
    <property type="match status" value="1"/>
</dbReference>
<evidence type="ECO:0000256" key="2">
    <source>
        <dbReference type="ARBA" id="ARBA00023015"/>
    </source>
</evidence>
<dbReference type="GO" id="GO:0003700">
    <property type="term" value="F:DNA-binding transcription factor activity"/>
    <property type="evidence" value="ECO:0007669"/>
    <property type="project" value="InterPro"/>
</dbReference>
<dbReference type="Gene3D" id="1.10.10.10">
    <property type="entry name" value="Winged helix-like DNA-binding domain superfamily/Winged helix DNA-binding domain"/>
    <property type="match status" value="1"/>
</dbReference>
<dbReference type="PANTHER" id="PTHR30537:SF35">
    <property type="entry name" value="TRANSCRIPTIONAL REGULATORY PROTEIN"/>
    <property type="match status" value="1"/>
</dbReference>
<evidence type="ECO:0000256" key="4">
    <source>
        <dbReference type="ARBA" id="ARBA00023163"/>
    </source>
</evidence>
<feature type="domain" description="HTH lysR-type" evidence="5">
    <location>
        <begin position="10"/>
        <end position="66"/>
    </location>
</feature>
<dbReference type="KEGG" id="cps:CPS_3497"/>
<keyword evidence="4" id="KW-0804">Transcription</keyword>